<keyword evidence="1" id="KW-0732">Signal</keyword>
<evidence type="ECO:0000256" key="1">
    <source>
        <dbReference type="SAM" id="SignalP"/>
    </source>
</evidence>
<dbReference type="AlphaFoldDB" id="A0AAU9SW55"/>
<feature type="signal peptide" evidence="1">
    <location>
        <begin position="1"/>
        <end position="24"/>
    </location>
</feature>
<dbReference type="PANTHER" id="PTHR31589">
    <property type="entry name" value="PROTEIN, PUTATIVE (DUF239)-RELATED-RELATED"/>
    <property type="match status" value="1"/>
</dbReference>
<dbReference type="Gene3D" id="3.90.1320.10">
    <property type="entry name" value="Outer-capsid protein sigma 3, large lobe"/>
    <property type="match status" value="1"/>
</dbReference>
<evidence type="ECO:0000313" key="3">
    <source>
        <dbReference type="EMBL" id="CAH2071551.1"/>
    </source>
</evidence>
<reference evidence="3 4" key="1">
    <citation type="submission" date="2022-03" db="EMBL/GenBank/DDBJ databases">
        <authorList>
            <person name="Nunn A."/>
            <person name="Chopra R."/>
            <person name="Nunn A."/>
            <person name="Contreras Garrido A."/>
        </authorList>
    </citation>
    <scope>NUCLEOTIDE SEQUENCE [LARGE SCALE GENOMIC DNA]</scope>
</reference>
<feature type="domain" description="Neprosin PEP catalytic" evidence="2">
    <location>
        <begin position="147"/>
        <end position="400"/>
    </location>
</feature>
<dbReference type="InterPro" id="IPR004314">
    <property type="entry name" value="Neprosin"/>
</dbReference>
<keyword evidence="4" id="KW-1185">Reference proteome</keyword>
<name>A0AAU9SW55_THLAR</name>
<evidence type="ECO:0000313" key="4">
    <source>
        <dbReference type="Proteomes" id="UP000836841"/>
    </source>
</evidence>
<proteinExistence type="predicted"/>
<dbReference type="Pfam" id="PF03080">
    <property type="entry name" value="Neprosin"/>
    <property type="match status" value="1"/>
</dbReference>
<protein>
    <recommendedName>
        <fullName evidence="2">Neprosin PEP catalytic domain-containing protein</fullName>
    </recommendedName>
</protein>
<feature type="chain" id="PRO_5043661760" description="Neprosin PEP catalytic domain-containing protein" evidence="1">
    <location>
        <begin position="25"/>
        <end position="400"/>
    </location>
</feature>
<evidence type="ECO:0000259" key="2">
    <source>
        <dbReference type="PROSITE" id="PS52045"/>
    </source>
</evidence>
<organism evidence="3 4">
    <name type="scientific">Thlaspi arvense</name>
    <name type="common">Field penny-cress</name>
    <dbReference type="NCBI Taxonomy" id="13288"/>
    <lineage>
        <taxon>Eukaryota</taxon>
        <taxon>Viridiplantae</taxon>
        <taxon>Streptophyta</taxon>
        <taxon>Embryophyta</taxon>
        <taxon>Tracheophyta</taxon>
        <taxon>Spermatophyta</taxon>
        <taxon>Magnoliopsida</taxon>
        <taxon>eudicotyledons</taxon>
        <taxon>Gunneridae</taxon>
        <taxon>Pentapetalae</taxon>
        <taxon>rosids</taxon>
        <taxon>malvids</taxon>
        <taxon>Brassicales</taxon>
        <taxon>Brassicaceae</taxon>
        <taxon>Thlaspideae</taxon>
        <taxon>Thlaspi</taxon>
    </lineage>
</organism>
<dbReference type="PANTHER" id="PTHR31589:SF224">
    <property type="entry name" value="NEP-INTERACTING PROTEIN (DUF239)"/>
    <property type="match status" value="1"/>
</dbReference>
<dbReference type="Proteomes" id="UP000836841">
    <property type="component" value="Chromosome 6"/>
</dbReference>
<dbReference type="EMBL" id="OU466862">
    <property type="protein sequence ID" value="CAH2071551.1"/>
    <property type="molecule type" value="Genomic_DNA"/>
</dbReference>
<dbReference type="PROSITE" id="PS52045">
    <property type="entry name" value="NEPROSIN_PEP_CD"/>
    <property type="match status" value="1"/>
</dbReference>
<dbReference type="InterPro" id="IPR025521">
    <property type="entry name" value="Neprosin_propep"/>
</dbReference>
<gene>
    <name evidence="3" type="ORF">TAV2_LOCUS19030</name>
</gene>
<sequence length="400" mass="44735">MGMAGFVVALMIMIVVIISPCVYGEGSSDHQEIDVQKLLKRFNKRALKSIKSEDGDIIDCVLLTSQPAFDHPLLKNHTIQMRPSFIPKSGSKYIKKKAKAITQIWHKNGKCPGNTVPVRRTKKEDILRAQAAVSFRKKTHQSIPEYKDPSLGHEYAIMNSRDGKFFGTGFTINVWNPNVQEFREFSLAQTWLVSGEGPNLNSIEAGWQVSQQIYGDSNTRLFVFWTNNGYQGHLCYNLDCPDHGFVQTSNTFTVGGSLNPVSQYDGDQKELSMLIWKDGDNWWLKIGEEPVGYWPSNLFTSLGGGATKVQWGGEIVNKMTNGKHTTTGMRSGHFADEEFKKASYFKNIMIVDEANTLREPQGIFPFASNDKCYSIKVGASGTSWGSHFFYGGPGQNENCP</sequence>
<accession>A0AAU9SW55</accession>
<dbReference type="InterPro" id="IPR053168">
    <property type="entry name" value="Glutamic_endopeptidase"/>
</dbReference>
<dbReference type="Pfam" id="PF14365">
    <property type="entry name" value="Neprosin_AP"/>
    <property type="match status" value="1"/>
</dbReference>